<reference evidence="2" key="1">
    <citation type="journal article" date="2020" name="Stud. Mycol.">
        <title>101 Dothideomycetes genomes: a test case for predicting lifestyles and emergence of pathogens.</title>
        <authorList>
            <person name="Haridas S."/>
            <person name="Albert R."/>
            <person name="Binder M."/>
            <person name="Bloem J."/>
            <person name="Labutti K."/>
            <person name="Salamov A."/>
            <person name="Andreopoulos B."/>
            <person name="Baker S."/>
            <person name="Barry K."/>
            <person name="Bills G."/>
            <person name="Bluhm B."/>
            <person name="Cannon C."/>
            <person name="Castanera R."/>
            <person name="Culley D."/>
            <person name="Daum C."/>
            <person name="Ezra D."/>
            <person name="Gonzalez J."/>
            <person name="Henrissat B."/>
            <person name="Kuo A."/>
            <person name="Liang C."/>
            <person name="Lipzen A."/>
            <person name="Lutzoni F."/>
            <person name="Magnuson J."/>
            <person name="Mondo S."/>
            <person name="Nolan M."/>
            <person name="Ohm R."/>
            <person name="Pangilinan J."/>
            <person name="Park H.-J."/>
            <person name="Ramirez L."/>
            <person name="Alfaro M."/>
            <person name="Sun H."/>
            <person name="Tritt A."/>
            <person name="Yoshinaga Y."/>
            <person name="Zwiers L.-H."/>
            <person name="Turgeon B."/>
            <person name="Goodwin S."/>
            <person name="Spatafora J."/>
            <person name="Crous P."/>
            <person name="Grigoriev I."/>
        </authorList>
    </citation>
    <scope>NUCLEOTIDE SEQUENCE</scope>
    <source>
        <strain evidence="2">CBS 122368</strain>
    </source>
</reference>
<feature type="compositionally biased region" description="Polar residues" evidence="1">
    <location>
        <begin position="1"/>
        <end position="18"/>
    </location>
</feature>
<dbReference type="AlphaFoldDB" id="A0A6A6I1K7"/>
<dbReference type="Proteomes" id="UP000800094">
    <property type="component" value="Unassembled WGS sequence"/>
</dbReference>
<keyword evidence="3" id="KW-1185">Reference proteome</keyword>
<organism evidence="2 3">
    <name type="scientific">Trematosphaeria pertusa</name>
    <dbReference type="NCBI Taxonomy" id="390896"/>
    <lineage>
        <taxon>Eukaryota</taxon>
        <taxon>Fungi</taxon>
        <taxon>Dikarya</taxon>
        <taxon>Ascomycota</taxon>
        <taxon>Pezizomycotina</taxon>
        <taxon>Dothideomycetes</taxon>
        <taxon>Pleosporomycetidae</taxon>
        <taxon>Pleosporales</taxon>
        <taxon>Massarineae</taxon>
        <taxon>Trematosphaeriaceae</taxon>
        <taxon>Trematosphaeria</taxon>
    </lineage>
</organism>
<feature type="region of interest" description="Disordered" evidence="1">
    <location>
        <begin position="1"/>
        <end position="33"/>
    </location>
</feature>
<accession>A0A6A6I1K7</accession>
<name>A0A6A6I1K7_9PLEO</name>
<dbReference type="EMBL" id="ML987205">
    <property type="protein sequence ID" value="KAF2243470.1"/>
    <property type="molecule type" value="Genomic_DNA"/>
</dbReference>
<evidence type="ECO:0000313" key="2">
    <source>
        <dbReference type="EMBL" id="KAF2243470.1"/>
    </source>
</evidence>
<proteinExistence type="predicted"/>
<dbReference type="RefSeq" id="XP_033678474.1">
    <property type="nucleotide sequence ID" value="XM_033819486.1"/>
</dbReference>
<gene>
    <name evidence="2" type="ORF">BU26DRAFT_118382</name>
</gene>
<sequence>MSQLAQHHSIEASSLQTQHPPLPYPSAHHHLHSSPSTSAFFAATTPTAHTRTTLGQIASMSISPPPIYRSLLSPIPFSPPFSPSSPPIPVVLSGCGCGSGCFAGCASPGFPSSRLAVLCGSVSCVSVRASVAFESNWLAGRFLPMNLELEEEEELRCRGDVVV</sequence>
<evidence type="ECO:0000256" key="1">
    <source>
        <dbReference type="SAM" id="MobiDB-lite"/>
    </source>
</evidence>
<protein>
    <submittedName>
        <fullName evidence="2">Uncharacterized protein</fullName>
    </submittedName>
</protein>
<dbReference type="GeneID" id="54572816"/>
<evidence type="ECO:0000313" key="3">
    <source>
        <dbReference type="Proteomes" id="UP000800094"/>
    </source>
</evidence>